<name>A0AA41R4C4_9BACT</name>
<dbReference type="EMBL" id="JALJRB010000001">
    <property type="protein sequence ID" value="MCJ8499073.1"/>
    <property type="molecule type" value="Genomic_DNA"/>
</dbReference>
<evidence type="ECO:0000256" key="1">
    <source>
        <dbReference type="SAM" id="MobiDB-lite"/>
    </source>
</evidence>
<comment type="caution">
    <text evidence="2">The sequence shown here is derived from an EMBL/GenBank/DDBJ whole genome shotgun (WGS) entry which is preliminary data.</text>
</comment>
<feature type="region of interest" description="Disordered" evidence="1">
    <location>
        <begin position="75"/>
        <end position="104"/>
    </location>
</feature>
<feature type="compositionally biased region" description="Acidic residues" evidence="1">
    <location>
        <begin position="77"/>
        <end position="104"/>
    </location>
</feature>
<keyword evidence="3" id="KW-1185">Reference proteome</keyword>
<gene>
    <name evidence="2" type="ORF">MRX98_00690</name>
</gene>
<organism evidence="2 3">
    <name type="scientific">Desulfatitalea alkaliphila</name>
    <dbReference type="NCBI Taxonomy" id="2929485"/>
    <lineage>
        <taxon>Bacteria</taxon>
        <taxon>Pseudomonadati</taxon>
        <taxon>Thermodesulfobacteriota</taxon>
        <taxon>Desulfobacteria</taxon>
        <taxon>Desulfobacterales</taxon>
        <taxon>Desulfosarcinaceae</taxon>
        <taxon>Desulfatitalea</taxon>
    </lineage>
</organism>
<sequence>MELKPTIPPETRQSLQRLMPYMSPELRNDPQRLEAILLFFKLGGDKLARIVIDAYNQTQRLQKVQEQRMRLRAEMLDALEEAEKDEDDDDDDDDAVDDDDLNDY</sequence>
<dbReference type="Proteomes" id="UP001165427">
    <property type="component" value="Unassembled WGS sequence"/>
</dbReference>
<accession>A0AA41R4C4</accession>
<evidence type="ECO:0000313" key="3">
    <source>
        <dbReference type="Proteomes" id="UP001165427"/>
    </source>
</evidence>
<evidence type="ECO:0000313" key="2">
    <source>
        <dbReference type="EMBL" id="MCJ8499073.1"/>
    </source>
</evidence>
<dbReference type="AlphaFoldDB" id="A0AA41R4C4"/>
<protein>
    <submittedName>
        <fullName evidence="2">Uncharacterized protein</fullName>
    </submittedName>
</protein>
<reference evidence="2" key="1">
    <citation type="submission" date="2022-04" db="EMBL/GenBank/DDBJ databases">
        <title>Desulfatitalea alkaliphila sp. nov., a novel anaerobic sulfate-reducing bacterium isolated from terrestrial mud volcano, Taman Peninsula, Russia.</title>
        <authorList>
            <person name="Khomyakova M.A."/>
            <person name="Merkel A.Y."/>
            <person name="Slobodkin A.I."/>
        </authorList>
    </citation>
    <scope>NUCLEOTIDE SEQUENCE</scope>
    <source>
        <strain evidence="2">M08but</strain>
    </source>
</reference>
<dbReference type="RefSeq" id="WP_246902143.1">
    <property type="nucleotide sequence ID" value="NZ_JALJRB010000001.1"/>
</dbReference>
<proteinExistence type="predicted"/>